<organism evidence="2 3">
    <name type="scientific">Arcticibacter tournemirensis</name>
    <dbReference type="NCBI Taxonomy" id="699437"/>
    <lineage>
        <taxon>Bacteria</taxon>
        <taxon>Pseudomonadati</taxon>
        <taxon>Bacteroidota</taxon>
        <taxon>Sphingobacteriia</taxon>
        <taxon>Sphingobacteriales</taxon>
        <taxon>Sphingobacteriaceae</taxon>
        <taxon>Arcticibacter</taxon>
    </lineage>
</organism>
<dbReference type="RefSeq" id="WP_141815502.1">
    <property type="nucleotide sequence ID" value="NZ_VFPL01000001.1"/>
</dbReference>
<sequence length="77" mass="8456">MELILKTDNSIKMAKVMALAKKLGITVVQKDDTQKKIAPVPPKGKTASVTDLLEAFGKDPDFPSTEQVRSKSWPSAW</sequence>
<reference evidence="2 3" key="1">
    <citation type="submission" date="2019-09" db="EMBL/GenBank/DDBJ databases">
        <title>Pararcticibacter amylolyticus gen. nov., sp. nov., isolated from a rottenly hemp rope, and reclassification of Pedobacter tournemirensis as Pararcticibacter tournemirensis comb. nov.</title>
        <authorList>
            <person name="Cai Y."/>
        </authorList>
    </citation>
    <scope>NUCLEOTIDE SEQUENCE [LARGE SCALE GENOMIC DNA]</scope>
    <source>
        <strain evidence="2 3">TF5-37.2-LB10</strain>
    </source>
</reference>
<dbReference type="AlphaFoldDB" id="A0A5M9GUN7"/>
<protein>
    <submittedName>
        <fullName evidence="2">Uncharacterized protein</fullName>
    </submittedName>
</protein>
<dbReference type="EMBL" id="VWNE01000037">
    <property type="protein sequence ID" value="KAA8477485.1"/>
    <property type="molecule type" value="Genomic_DNA"/>
</dbReference>
<proteinExistence type="predicted"/>
<evidence type="ECO:0000313" key="3">
    <source>
        <dbReference type="Proteomes" id="UP000322918"/>
    </source>
</evidence>
<name>A0A5M9GUN7_9SPHI</name>
<gene>
    <name evidence="2" type="ORF">F1649_18775</name>
</gene>
<feature type="compositionally biased region" description="Polar residues" evidence="1">
    <location>
        <begin position="64"/>
        <end position="77"/>
    </location>
</feature>
<accession>A0A5M9GUN7</accession>
<evidence type="ECO:0000313" key="2">
    <source>
        <dbReference type="EMBL" id="KAA8477485.1"/>
    </source>
</evidence>
<keyword evidence="3" id="KW-1185">Reference proteome</keyword>
<feature type="region of interest" description="Disordered" evidence="1">
    <location>
        <begin position="58"/>
        <end position="77"/>
    </location>
</feature>
<comment type="caution">
    <text evidence="2">The sequence shown here is derived from an EMBL/GenBank/DDBJ whole genome shotgun (WGS) entry which is preliminary data.</text>
</comment>
<evidence type="ECO:0000256" key="1">
    <source>
        <dbReference type="SAM" id="MobiDB-lite"/>
    </source>
</evidence>
<dbReference type="Proteomes" id="UP000322918">
    <property type="component" value="Unassembled WGS sequence"/>
</dbReference>